<evidence type="ECO:0000256" key="7">
    <source>
        <dbReference type="PIRSR" id="PIRSR000290-1"/>
    </source>
</evidence>
<dbReference type="Proteomes" id="UP001372338">
    <property type="component" value="Unassembled WGS sequence"/>
</dbReference>
<feature type="binding site" evidence="7">
    <location>
        <position position="303"/>
    </location>
    <ligand>
        <name>Cu cation</name>
        <dbReference type="ChEBI" id="CHEBI:23378"/>
        <label>B</label>
    </ligand>
</feature>
<evidence type="ECO:0000256" key="6">
    <source>
        <dbReference type="ARBA" id="ARBA00023157"/>
    </source>
</evidence>
<dbReference type="Pfam" id="PF12142">
    <property type="entry name" value="PPO1_DWL"/>
    <property type="match status" value="1"/>
</dbReference>
<dbReference type="PANTHER" id="PTHR11474">
    <property type="entry name" value="TYROSINASE FAMILY MEMBER"/>
    <property type="match status" value="1"/>
</dbReference>
<evidence type="ECO:0000256" key="1">
    <source>
        <dbReference type="ARBA" id="ARBA00009928"/>
    </source>
</evidence>
<evidence type="ECO:0000256" key="5">
    <source>
        <dbReference type="ARBA" id="ARBA00023008"/>
    </source>
</evidence>
<evidence type="ECO:0000256" key="4">
    <source>
        <dbReference type="ARBA" id="ARBA00023002"/>
    </source>
</evidence>
<feature type="disulfide bond" evidence="8">
    <location>
        <begin position="74"/>
        <end position="90"/>
    </location>
</feature>
<evidence type="ECO:0000256" key="3">
    <source>
        <dbReference type="ARBA" id="ARBA00022784"/>
    </source>
</evidence>
<evidence type="ECO:0000256" key="8">
    <source>
        <dbReference type="PIRSR" id="PIRSR000290-2"/>
    </source>
</evidence>
<sequence length="570" mass="65234">MAREIAIAPSQYNFTLLFLFFLLLFIVPCKPTKDYDEPKILVYGTTPNTLLSNDGSLPSLARRPVSPDPNLTNCIPVRPAFGNHTIIDCCPPVSHNIIDFKPPINPVVKVRPAAHLVNATYLENYKEAIRRMKALPPNDPRNFYQQAKIHCTYCEGAYKQAGFPDIMFGVHANWLFFPFHRMYIYFYERILASLIKDLDPNFAIPFWNWDSPVGMQIPACFHNDPTSPLYDSLRNPNHLPPAIVNLDYNYGEKDQNTPETNLQIMYRSVVSTSKTPTLFFGSPYRAGDREDKPGGGRVQDILHSAVHLWTGRDNKTALYRRTEDMGAFYSAPKDPLFYSHHGNVDRLWEIWKTLGVKRKDITDSDFLESSFLFYDENKNLVRVKLKDCLDTKKLGYVYQDVDVPWLDAKPTPRRRSRFMGKIKEKIGVGASHVAAGTFQETKFPLVLDSSVRTIVMRPRKSRSKKEKEEEEEVLVIEGIEFQRDLAVSFDVYINDEDDVQGGPTKTEFAGSFIHMPYLHQHKMKTHTRIGITELLEDLDAEDYDAILVTLVPKMGKGHVTIGGIKLEFDK</sequence>
<reference evidence="12 13" key="1">
    <citation type="submission" date="2024-01" db="EMBL/GenBank/DDBJ databases">
        <title>The genomes of 5 underutilized Papilionoideae crops provide insights into root nodulation and disease resistanc.</title>
        <authorList>
            <person name="Yuan L."/>
        </authorList>
    </citation>
    <scope>NUCLEOTIDE SEQUENCE [LARGE SCALE GENOMIC DNA]</scope>
    <source>
        <strain evidence="12">ZHUSHIDOU_FW_LH</strain>
        <tissue evidence="12">Leaf</tissue>
    </source>
</reference>
<keyword evidence="3" id="KW-0883">Thioether bond</keyword>
<comment type="similarity">
    <text evidence="1">Belongs to the tyrosinase family.</text>
</comment>
<evidence type="ECO:0000256" key="10">
    <source>
        <dbReference type="SAM" id="SignalP"/>
    </source>
</evidence>
<feature type="binding site" evidence="7">
    <location>
        <position position="180"/>
    </location>
    <ligand>
        <name>Cu cation</name>
        <dbReference type="ChEBI" id="CHEBI:23378"/>
        <label>A</label>
    </ligand>
</feature>
<comment type="caution">
    <text evidence="12">The sequence shown here is derived from an EMBL/GenBank/DDBJ whole genome shotgun (WGS) entry which is preliminary data.</text>
</comment>
<protein>
    <recommendedName>
        <fullName evidence="11">Tyrosinase copper-binding domain-containing protein</fullName>
    </recommendedName>
</protein>
<accession>A0AAN9E787</accession>
<dbReference type="Pfam" id="PF12143">
    <property type="entry name" value="PPO1_KFDV"/>
    <property type="match status" value="1"/>
</dbReference>
<feature type="binding site" evidence="7">
    <location>
        <position position="171"/>
    </location>
    <ligand>
        <name>Cu cation</name>
        <dbReference type="ChEBI" id="CHEBI:23378"/>
        <label>A</label>
    </ligand>
</feature>
<dbReference type="SUPFAM" id="SSF48056">
    <property type="entry name" value="Di-copper centre-containing domain"/>
    <property type="match status" value="1"/>
</dbReference>
<name>A0AAN9E787_CROPI</name>
<keyword evidence="4" id="KW-0560">Oxidoreductase</keyword>
<keyword evidence="13" id="KW-1185">Reference proteome</keyword>
<keyword evidence="10" id="KW-0732">Signal</keyword>
<keyword evidence="2 7" id="KW-0479">Metal-binding</keyword>
<dbReference type="PROSITE" id="PS00498">
    <property type="entry name" value="TYROSINASE_2"/>
    <property type="match status" value="1"/>
</dbReference>
<keyword evidence="5 7" id="KW-0186">Copper</keyword>
<feature type="binding site" evidence="7">
    <location>
        <position position="150"/>
    </location>
    <ligand>
        <name>Cu cation</name>
        <dbReference type="ChEBI" id="CHEBI:23378"/>
        <label>A</label>
    </ligand>
</feature>
<dbReference type="InterPro" id="IPR002227">
    <property type="entry name" value="Tyrosinase_Cu-bd"/>
</dbReference>
<feature type="domain" description="Tyrosinase copper-binding" evidence="11">
    <location>
        <begin position="334"/>
        <end position="345"/>
    </location>
</feature>
<feature type="signal peptide" evidence="10">
    <location>
        <begin position="1"/>
        <end position="31"/>
    </location>
</feature>
<gene>
    <name evidence="12" type="ORF">RIF29_41421</name>
</gene>
<dbReference type="PRINTS" id="PR00092">
    <property type="entry name" value="TYROSINASE"/>
</dbReference>
<proteinExistence type="inferred from homology"/>
<feature type="binding site" evidence="7">
    <location>
        <position position="341"/>
    </location>
    <ligand>
        <name>Cu cation</name>
        <dbReference type="ChEBI" id="CHEBI:23378"/>
        <label>B</label>
    </ligand>
</feature>
<dbReference type="InterPro" id="IPR008922">
    <property type="entry name" value="Di-copper_centre_dom_sf"/>
</dbReference>
<organism evidence="12 13">
    <name type="scientific">Crotalaria pallida</name>
    <name type="common">Smooth rattlebox</name>
    <name type="synonym">Crotalaria striata</name>
    <dbReference type="NCBI Taxonomy" id="3830"/>
    <lineage>
        <taxon>Eukaryota</taxon>
        <taxon>Viridiplantae</taxon>
        <taxon>Streptophyta</taxon>
        <taxon>Embryophyta</taxon>
        <taxon>Tracheophyta</taxon>
        <taxon>Spermatophyta</taxon>
        <taxon>Magnoliopsida</taxon>
        <taxon>eudicotyledons</taxon>
        <taxon>Gunneridae</taxon>
        <taxon>Pentapetalae</taxon>
        <taxon>rosids</taxon>
        <taxon>fabids</taxon>
        <taxon>Fabales</taxon>
        <taxon>Fabaceae</taxon>
        <taxon>Papilionoideae</taxon>
        <taxon>50 kb inversion clade</taxon>
        <taxon>genistoids sensu lato</taxon>
        <taxon>core genistoids</taxon>
        <taxon>Crotalarieae</taxon>
        <taxon>Crotalaria</taxon>
    </lineage>
</organism>
<dbReference type="InterPro" id="IPR022740">
    <property type="entry name" value="Polyphenol_oxidase_C"/>
</dbReference>
<dbReference type="PIRSF" id="PIRSF000290">
    <property type="entry name" value="PPO_plant"/>
    <property type="match status" value="1"/>
</dbReference>
<dbReference type="GO" id="GO:0004097">
    <property type="term" value="F:catechol oxidase activity"/>
    <property type="evidence" value="ECO:0007669"/>
    <property type="project" value="InterPro"/>
</dbReference>
<evidence type="ECO:0000313" key="12">
    <source>
        <dbReference type="EMBL" id="KAK7246552.1"/>
    </source>
</evidence>
<evidence type="ECO:0000259" key="11">
    <source>
        <dbReference type="PROSITE" id="PS00498"/>
    </source>
</evidence>
<feature type="disulfide bond" evidence="8">
    <location>
        <begin position="89"/>
        <end position="151"/>
    </location>
</feature>
<dbReference type="Pfam" id="PF00264">
    <property type="entry name" value="Tyrosinase"/>
    <property type="match status" value="1"/>
</dbReference>
<evidence type="ECO:0000256" key="9">
    <source>
        <dbReference type="PIRSR" id="PIRSR000290-3"/>
    </source>
</evidence>
<feature type="binding site" evidence="7">
    <location>
        <position position="307"/>
    </location>
    <ligand>
        <name>Cu cation</name>
        <dbReference type="ChEBI" id="CHEBI:23378"/>
        <label>B</label>
    </ligand>
</feature>
<keyword evidence="6 8" id="KW-1015">Disulfide bond</keyword>
<dbReference type="InterPro" id="IPR050316">
    <property type="entry name" value="Tyrosinase/Hemocyanin"/>
</dbReference>
<dbReference type="AlphaFoldDB" id="A0AAN9E787"/>
<dbReference type="GO" id="GO:0046148">
    <property type="term" value="P:pigment biosynthetic process"/>
    <property type="evidence" value="ECO:0007669"/>
    <property type="project" value="InterPro"/>
</dbReference>
<feature type="cross-link" description="2'-(S-cysteinyl)-histidine (Cys-His)" evidence="9">
    <location>
        <begin position="154"/>
        <end position="171"/>
    </location>
</feature>
<dbReference type="Gene3D" id="1.10.1280.10">
    <property type="entry name" value="Di-copper center containing domain from catechol oxidase"/>
    <property type="match status" value="1"/>
</dbReference>
<dbReference type="PANTHER" id="PTHR11474:SF76">
    <property type="entry name" value="SHKT DOMAIN-CONTAINING PROTEIN"/>
    <property type="match status" value="1"/>
</dbReference>
<dbReference type="InterPro" id="IPR016213">
    <property type="entry name" value="Polyphenol_oxidase"/>
</dbReference>
<feature type="chain" id="PRO_5042867938" description="Tyrosinase copper-binding domain-containing protein" evidence="10">
    <location>
        <begin position="32"/>
        <end position="570"/>
    </location>
</feature>
<dbReference type="GO" id="GO:0046872">
    <property type="term" value="F:metal ion binding"/>
    <property type="evidence" value="ECO:0007669"/>
    <property type="project" value="UniProtKB-KW"/>
</dbReference>
<dbReference type="InterPro" id="IPR022739">
    <property type="entry name" value="Polyphenol_oxidase_cen"/>
</dbReference>
<evidence type="ECO:0000313" key="13">
    <source>
        <dbReference type="Proteomes" id="UP001372338"/>
    </source>
</evidence>
<comment type="cofactor">
    <cofactor evidence="7">
        <name>Cu(2+)</name>
        <dbReference type="ChEBI" id="CHEBI:29036"/>
    </cofactor>
    <text evidence="7">Binds 2 copper ions per subunit.</text>
</comment>
<dbReference type="EMBL" id="JAYWIO010000008">
    <property type="protein sequence ID" value="KAK7246552.1"/>
    <property type="molecule type" value="Genomic_DNA"/>
</dbReference>
<evidence type="ECO:0000256" key="2">
    <source>
        <dbReference type="ARBA" id="ARBA00022723"/>
    </source>
</evidence>